<evidence type="ECO:0000259" key="2">
    <source>
        <dbReference type="SMART" id="SM00849"/>
    </source>
</evidence>
<evidence type="ECO:0000313" key="3">
    <source>
        <dbReference type="EMBL" id="GAA0405839.1"/>
    </source>
</evidence>
<dbReference type="PANTHER" id="PTHR42951:SF4">
    <property type="entry name" value="ACYL-COENZYME A THIOESTERASE MBLAC2"/>
    <property type="match status" value="1"/>
</dbReference>
<gene>
    <name evidence="3" type="ORF">GCM10010357_28490</name>
</gene>
<dbReference type="PANTHER" id="PTHR42951">
    <property type="entry name" value="METALLO-BETA-LACTAMASE DOMAIN-CONTAINING"/>
    <property type="match status" value="1"/>
</dbReference>
<name>A0ABP3IIT5_9ACTN</name>
<dbReference type="InterPro" id="IPR050855">
    <property type="entry name" value="NDM-1-like"/>
</dbReference>
<keyword evidence="4" id="KW-1185">Reference proteome</keyword>
<feature type="region of interest" description="Disordered" evidence="1">
    <location>
        <begin position="1"/>
        <end position="25"/>
    </location>
</feature>
<evidence type="ECO:0000313" key="4">
    <source>
        <dbReference type="Proteomes" id="UP001500879"/>
    </source>
</evidence>
<proteinExistence type="predicted"/>
<dbReference type="EMBL" id="BAAABX010000031">
    <property type="protein sequence ID" value="GAA0405839.1"/>
    <property type="molecule type" value="Genomic_DNA"/>
</dbReference>
<dbReference type="InterPro" id="IPR036866">
    <property type="entry name" value="RibonucZ/Hydroxyglut_hydro"/>
</dbReference>
<dbReference type="RefSeq" id="WP_344023914.1">
    <property type="nucleotide sequence ID" value="NZ_BAAABX010000031.1"/>
</dbReference>
<feature type="compositionally biased region" description="Polar residues" evidence="1">
    <location>
        <begin position="1"/>
        <end position="10"/>
    </location>
</feature>
<feature type="domain" description="Metallo-beta-lactamase" evidence="2">
    <location>
        <begin position="50"/>
        <end position="231"/>
    </location>
</feature>
<accession>A0ABP3IIT5</accession>
<evidence type="ECO:0000256" key="1">
    <source>
        <dbReference type="SAM" id="MobiDB-lite"/>
    </source>
</evidence>
<reference evidence="4" key="1">
    <citation type="journal article" date="2019" name="Int. J. Syst. Evol. Microbiol.">
        <title>The Global Catalogue of Microorganisms (GCM) 10K type strain sequencing project: providing services to taxonomists for standard genome sequencing and annotation.</title>
        <authorList>
            <consortium name="The Broad Institute Genomics Platform"/>
            <consortium name="The Broad Institute Genome Sequencing Center for Infectious Disease"/>
            <person name="Wu L."/>
            <person name="Ma J."/>
        </authorList>
    </citation>
    <scope>NUCLEOTIDE SEQUENCE [LARGE SCALE GENOMIC DNA]</scope>
    <source>
        <strain evidence="4">JCM 4788</strain>
    </source>
</reference>
<dbReference type="Pfam" id="PF00753">
    <property type="entry name" value="Lactamase_B"/>
    <property type="match status" value="1"/>
</dbReference>
<dbReference type="InterPro" id="IPR001279">
    <property type="entry name" value="Metallo-B-lactamas"/>
</dbReference>
<sequence length="323" mass="33990">MASSTRTSPTAEAASDVPGASGPSAVPEPYTVPLAPGVNAYVQPDGGWCLNNAGFVTDGDRTLLIDTAPTVRRAELLRDAVAASGAPAPSLVVNTHHHGDHTYGNGVFAADGATIIGHAGCREQTLAVGHQLHAIWPWVEYGDVHITPATLTYTDSLTLHIGDTEVRLFHPGPAHTVGDTVVWLPEQRIVFTGDLIFNGGTPFIPFGSLDGSLRALELLRELDAEVVVPGHGQVTDPGVFDTVERYLRFVEGLAAAGRAAGRSPLEVAREADLGGFAELKESERLVGNLHRAYADAEGVPLDLPAVLRDMAEMNGGRPLACHA</sequence>
<dbReference type="Proteomes" id="UP001500879">
    <property type="component" value="Unassembled WGS sequence"/>
</dbReference>
<comment type="caution">
    <text evidence="3">The sequence shown here is derived from an EMBL/GenBank/DDBJ whole genome shotgun (WGS) entry which is preliminary data.</text>
</comment>
<protein>
    <submittedName>
        <fullName evidence="3">MBL fold metallo-hydrolase</fullName>
    </submittedName>
</protein>
<dbReference type="CDD" id="cd16282">
    <property type="entry name" value="metallo-hydrolase-like_MBL-fold"/>
    <property type="match status" value="1"/>
</dbReference>
<organism evidence="3 4">
    <name type="scientific">Streptomyces luteireticuli</name>
    <dbReference type="NCBI Taxonomy" id="173858"/>
    <lineage>
        <taxon>Bacteria</taxon>
        <taxon>Bacillati</taxon>
        <taxon>Actinomycetota</taxon>
        <taxon>Actinomycetes</taxon>
        <taxon>Kitasatosporales</taxon>
        <taxon>Streptomycetaceae</taxon>
        <taxon>Streptomyces</taxon>
    </lineage>
</organism>
<dbReference type="SUPFAM" id="SSF56281">
    <property type="entry name" value="Metallo-hydrolase/oxidoreductase"/>
    <property type="match status" value="1"/>
</dbReference>
<dbReference type="SMART" id="SM00849">
    <property type="entry name" value="Lactamase_B"/>
    <property type="match status" value="1"/>
</dbReference>
<dbReference type="Gene3D" id="3.60.15.10">
    <property type="entry name" value="Ribonuclease Z/Hydroxyacylglutathione hydrolase-like"/>
    <property type="match status" value="1"/>
</dbReference>